<organism evidence="6 7">
    <name type="scientific">Bugula neritina</name>
    <name type="common">Brown bryozoan</name>
    <name type="synonym">Sertularia neritina</name>
    <dbReference type="NCBI Taxonomy" id="10212"/>
    <lineage>
        <taxon>Eukaryota</taxon>
        <taxon>Metazoa</taxon>
        <taxon>Spiralia</taxon>
        <taxon>Lophotrochozoa</taxon>
        <taxon>Bryozoa</taxon>
        <taxon>Gymnolaemata</taxon>
        <taxon>Cheilostomatida</taxon>
        <taxon>Flustrina</taxon>
        <taxon>Buguloidea</taxon>
        <taxon>Bugulidae</taxon>
        <taxon>Bugula</taxon>
    </lineage>
</organism>
<gene>
    <name evidence="6" type="ORF">EB796_021835</name>
</gene>
<dbReference type="AlphaFoldDB" id="A0A7J7J2F2"/>
<dbReference type="Proteomes" id="UP000593567">
    <property type="component" value="Unassembled WGS sequence"/>
</dbReference>
<feature type="domain" description="Kinesin motor" evidence="5">
    <location>
        <begin position="35"/>
        <end position="79"/>
    </location>
</feature>
<evidence type="ECO:0000256" key="3">
    <source>
        <dbReference type="PROSITE-ProRule" id="PRU00283"/>
    </source>
</evidence>
<protein>
    <recommendedName>
        <fullName evidence="5">Kinesin motor domain-containing protein</fullName>
    </recommendedName>
</protein>
<keyword evidence="7" id="KW-1185">Reference proteome</keyword>
<name>A0A7J7J2F2_BUGNE</name>
<evidence type="ECO:0000256" key="4">
    <source>
        <dbReference type="SAM" id="MobiDB-lite"/>
    </source>
</evidence>
<evidence type="ECO:0000313" key="6">
    <source>
        <dbReference type="EMBL" id="KAF6019864.1"/>
    </source>
</evidence>
<reference evidence="6" key="1">
    <citation type="submission" date="2020-06" db="EMBL/GenBank/DDBJ databases">
        <title>Draft genome of Bugula neritina, a colonial animal packing powerful symbionts and potential medicines.</title>
        <authorList>
            <person name="Rayko M."/>
        </authorList>
    </citation>
    <scope>NUCLEOTIDE SEQUENCE [LARGE SCALE GENOMIC DNA]</scope>
    <source>
        <strain evidence="6">Kwan_BN1</strain>
    </source>
</reference>
<dbReference type="GO" id="GO:0005524">
    <property type="term" value="F:ATP binding"/>
    <property type="evidence" value="ECO:0007669"/>
    <property type="project" value="UniProtKB-KW"/>
</dbReference>
<keyword evidence="2" id="KW-0067">ATP-binding</keyword>
<dbReference type="GO" id="GO:0007018">
    <property type="term" value="P:microtubule-based movement"/>
    <property type="evidence" value="ECO:0007669"/>
    <property type="project" value="InterPro"/>
</dbReference>
<evidence type="ECO:0000313" key="7">
    <source>
        <dbReference type="Proteomes" id="UP000593567"/>
    </source>
</evidence>
<dbReference type="InterPro" id="IPR001752">
    <property type="entry name" value="Kinesin_motor_dom"/>
</dbReference>
<sequence length="79" mass="8381">MMTEDEGRGSASGSPAEKDADASTAETTESGNDDSINVVVRVRPLNKNELEKKDPSTVQFPGEGVLCVSRVVPFSQQAI</sequence>
<evidence type="ECO:0000256" key="2">
    <source>
        <dbReference type="ARBA" id="ARBA00022840"/>
    </source>
</evidence>
<comment type="similarity">
    <text evidence="3">Belongs to the TRAFAC class myosin-kinesin ATPase superfamily. Kinesin family.</text>
</comment>
<dbReference type="OrthoDB" id="3176171at2759"/>
<dbReference type="Gene3D" id="3.40.850.10">
    <property type="entry name" value="Kinesin motor domain"/>
    <property type="match status" value="1"/>
</dbReference>
<feature type="region of interest" description="Disordered" evidence="4">
    <location>
        <begin position="1"/>
        <end position="39"/>
    </location>
</feature>
<feature type="compositionally biased region" description="Polar residues" evidence="4">
    <location>
        <begin position="24"/>
        <end position="35"/>
    </location>
</feature>
<comment type="caution">
    <text evidence="3">Lacks conserved residue(s) required for the propagation of feature annotation.</text>
</comment>
<evidence type="ECO:0000256" key="1">
    <source>
        <dbReference type="ARBA" id="ARBA00022741"/>
    </source>
</evidence>
<dbReference type="InterPro" id="IPR036961">
    <property type="entry name" value="Kinesin_motor_dom_sf"/>
</dbReference>
<dbReference type="PROSITE" id="PS50067">
    <property type="entry name" value="KINESIN_MOTOR_2"/>
    <property type="match status" value="1"/>
</dbReference>
<evidence type="ECO:0000259" key="5">
    <source>
        <dbReference type="PROSITE" id="PS50067"/>
    </source>
</evidence>
<comment type="caution">
    <text evidence="6">The sequence shown here is derived from an EMBL/GenBank/DDBJ whole genome shotgun (WGS) entry which is preliminary data.</text>
</comment>
<dbReference type="GO" id="GO:0008017">
    <property type="term" value="F:microtubule binding"/>
    <property type="evidence" value="ECO:0007669"/>
    <property type="project" value="InterPro"/>
</dbReference>
<accession>A0A7J7J2F2</accession>
<dbReference type="EMBL" id="VXIV02003208">
    <property type="protein sequence ID" value="KAF6019864.1"/>
    <property type="molecule type" value="Genomic_DNA"/>
</dbReference>
<dbReference type="GO" id="GO:0003777">
    <property type="term" value="F:microtubule motor activity"/>
    <property type="evidence" value="ECO:0007669"/>
    <property type="project" value="InterPro"/>
</dbReference>
<keyword evidence="1" id="KW-0547">Nucleotide-binding</keyword>
<proteinExistence type="inferred from homology"/>